<keyword evidence="15" id="KW-1185">Reference proteome</keyword>
<dbReference type="STRING" id="94237.ENSMMOP00000009767"/>
<dbReference type="AlphaFoldDB" id="A0A3Q3WCI2"/>
<evidence type="ECO:0000256" key="10">
    <source>
        <dbReference type="ARBA" id="ARBA00029289"/>
    </source>
</evidence>
<keyword evidence="5 12" id="KW-0645">Protease</keyword>
<keyword evidence="4 12" id="KW-0963">Cytoplasm</keyword>
<evidence type="ECO:0000313" key="14">
    <source>
        <dbReference type="Ensembl" id="ENSMMOP00000009767.1"/>
    </source>
</evidence>
<dbReference type="InterPro" id="IPR046792">
    <property type="entry name" value="Peptidase_C54_cat"/>
</dbReference>
<dbReference type="InterPro" id="IPR038765">
    <property type="entry name" value="Papain-like_cys_pep_sf"/>
</dbReference>
<evidence type="ECO:0000256" key="8">
    <source>
        <dbReference type="ARBA" id="ARBA00022927"/>
    </source>
</evidence>
<evidence type="ECO:0000313" key="15">
    <source>
        <dbReference type="Proteomes" id="UP000261620"/>
    </source>
</evidence>
<dbReference type="OMA" id="PMEATHR"/>
<keyword evidence="6 12" id="KW-0378">Hydrolase</keyword>
<dbReference type="GO" id="GO:0004197">
    <property type="term" value="F:cysteine-type endopeptidase activity"/>
    <property type="evidence" value="ECO:0007669"/>
    <property type="project" value="TreeGrafter"/>
</dbReference>
<reference evidence="14" key="2">
    <citation type="submission" date="2025-09" db="UniProtKB">
        <authorList>
            <consortium name="Ensembl"/>
        </authorList>
    </citation>
    <scope>IDENTIFICATION</scope>
</reference>
<dbReference type="Proteomes" id="UP000261620">
    <property type="component" value="Unplaced"/>
</dbReference>
<evidence type="ECO:0000256" key="6">
    <source>
        <dbReference type="ARBA" id="ARBA00022801"/>
    </source>
</evidence>
<accession>A0A3Q3WCI2</accession>
<dbReference type="Pfam" id="PF03416">
    <property type="entry name" value="Peptidase_C54"/>
    <property type="match status" value="1"/>
</dbReference>
<keyword evidence="3" id="KW-0813">Transport</keyword>
<dbReference type="GO" id="GO:0019786">
    <property type="term" value="F:protein-phosphatidylethanolamide deconjugating activity"/>
    <property type="evidence" value="ECO:0007669"/>
    <property type="project" value="InterPro"/>
</dbReference>
<dbReference type="GO" id="GO:0005737">
    <property type="term" value="C:cytoplasm"/>
    <property type="evidence" value="ECO:0007669"/>
    <property type="project" value="UniProtKB-SubCell"/>
</dbReference>
<keyword evidence="7" id="KW-0788">Thiol protease</keyword>
<evidence type="ECO:0000256" key="3">
    <source>
        <dbReference type="ARBA" id="ARBA00022448"/>
    </source>
</evidence>
<comment type="function">
    <text evidence="12">Cysteine protease that plays a key role in autophagy by mediating both proteolytic activation and delipidation of ATG8 family proteins.</text>
</comment>
<name>A0A3Q3WCI2_MOLML</name>
<evidence type="ECO:0000256" key="11">
    <source>
        <dbReference type="ARBA" id="ARBA00029362"/>
    </source>
</evidence>
<dbReference type="GO" id="GO:0015031">
    <property type="term" value="P:protein transport"/>
    <property type="evidence" value="ECO:0007669"/>
    <property type="project" value="UniProtKB-KW"/>
</dbReference>
<comment type="similarity">
    <text evidence="2 12">Belongs to the peptidase C54 family.</text>
</comment>
<evidence type="ECO:0000259" key="13">
    <source>
        <dbReference type="Pfam" id="PF03416"/>
    </source>
</evidence>
<keyword evidence="8 12" id="KW-0653">Protein transport</keyword>
<evidence type="ECO:0000256" key="5">
    <source>
        <dbReference type="ARBA" id="ARBA00022670"/>
    </source>
</evidence>
<dbReference type="GO" id="GO:0016485">
    <property type="term" value="P:protein processing"/>
    <property type="evidence" value="ECO:0007669"/>
    <property type="project" value="TreeGrafter"/>
</dbReference>
<protein>
    <recommendedName>
        <fullName evidence="12">Cysteine protease</fullName>
        <ecNumber evidence="12">3.4.22.-</ecNumber>
    </recommendedName>
</protein>
<comment type="catalytic activity">
    <reaction evidence="10">
        <text>[protein]-C-terminal L-amino acid-glycyl-phosphatidylserine + H2O = [protein]-C-terminal L-amino acid-glycine + a 1,2-diacyl-sn-glycero-3-phospho-L-serine</text>
        <dbReference type="Rhea" id="RHEA:67576"/>
        <dbReference type="Rhea" id="RHEA-COMP:17324"/>
        <dbReference type="Rhea" id="RHEA-COMP:17326"/>
        <dbReference type="ChEBI" id="CHEBI:15377"/>
        <dbReference type="ChEBI" id="CHEBI:57262"/>
        <dbReference type="ChEBI" id="CHEBI:172940"/>
        <dbReference type="ChEBI" id="CHEBI:172942"/>
    </reaction>
    <physiologicalReaction direction="left-to-right" evidence="10">
        <dbReference type="Rhea" id="RHEA:67577"/>
    </physiologicalReaction>
</comment>
<reference evidence="14" key="1">
    <citation type="submission" date="2025-08" db="UniProtKB">
        <authorList>
            <consortium name="Ensembl"/>
        </authorList>
    </citation>
    <scope>IDENTIFICATION</scope>
</reference>
<evidence type="ECO:0000256" key="2">
    <source>
        <dbReference type="ARBA" id="ARBA00010958"/>
    </source>
</evidence>
<dbReference type="PANTHER" id="PTHR22624:SF36">
    <property type="entry name" value="CYSTEINE PROTEASE ATG4D"/>
    <property type="match status" value="1"/>
</dbReference>
<comment type="catalytic activity">
    <reaction evidence="11">
        <text>[protein]-C-terminal L-amino acid-glycyl-phosphatidylethanolamide + H2O = [protein]-C-terminal L-amino acid-glycine + a 1,2-diacyl-sn-glycero-3-phosphoethanolamine</text>
        <dbReference type="Rhea" id="RHEA:67548"/>
        <dbReference type="Rhea" id="RHEA-COMP:17323"/>
        <dbReference type="Rhea" id="RHEA-COMP:17324"/>
        <dbReference type="ChEBI" id="CHEBI:15377"/>
        <dbReference type="ChEBI" id="CHEBI:64612"/>
        <dbReference type="ChEBI" id="CHEBI:172940"/>
        <dbReference type="ChEBI" id="CHEBI:172941"/>
    </reaction>
    <physiologicalReaction direction="left-to-right" evidence="11">
        <dbReference type="Rhea" id="RHEA:67549"/>
    </physiologicalReaction>
</comment>
<dbReference type="Ensembl" id="ENSMMOT00000009938.1">
    <property type="protein sequence ID" value="ENSMMOP00000009767.1"/>
    <property type="gene ID" value="ENSMMOG00000007570.1"/>
</dbReference>
<proteinExistence type="inferred from homology"/>
<keyword evidence="9 12" id="KW-0072">Autophagy</keyword>
<dbReference type="PANTHER" id="PTHR22624">
    <property type="entry name" value="CYSTEINE PROTEASE ATG4"/>
    <property type="match status" value="1"/>
</dbReference>
<evidence type="ECO:0000256" key="4">
    <source>
        <dbReference type="ARBA" id="ARBA00022490"/>
    </source>
</evidence>
<comment type="subcellular location">
    <subcellularLocation>
        <location evidence="1 12">Cytoplasm</location>
    </subcellularLocation>
</comment>
<evidence type="ECO:0000256" key="9">
    <source>
        <dbReference type="ARBA" id="ARBA00023006"/>
    </source>
</evidence>
<evidence type="ECO:0000256" key="7">
    <source>
        <dbReference type="ARBA" id="ARBA00022807"/>
    </source>
</evidence>
<dbReference type="SUPFAM" id="SSF54001">
    <property type="entry name" value="Cysteine proteinases"/>
    <property type="match status" value="1"/>
</dbReference>
<sequence>MNPSSSFACCEGPSLTNDQMDDWLFLSHESTGPHHLEVSREDQEAEDRGKFKSKLVSAWNSVKYGLVHSVTLAAQRECFHRCFASLLWLTYRRGFPELAGGSLTTDSGWGCVLRTGQMLLARGLLLHLMPLECALTLKNRPSKRGRKLSLVSCLDRPTEASHRWVVSWFADHPSAPFGIHKLVELGKSTGKRAGDWYGPSIAAHILRKAVAASMDLPNLVVYVARDCTIYLEDVKGLCERPPPQSWKSIIILVPVRLGGQDLNPTYITCVKKLLTLHCCIGIIGGKPKHSLFFIGFQDDQLLFLDPHYCQPTVDTTKENFPLESFHCKYPRKMSFSRMDPSCTIGFYAKGEKDFEALCTVALSPSTETYPMFIFSDGKSQEEEVRSTNVTYIQGKHELGKVDINNSMDEFVLL</sequence>
<dbReference type="GO" id="GO:0000045">
    <property type="term" value="P:autophagosome assembly"/>
    <property type="evidence" value="ECO:0007669"/>
    <property type="project" value="TreeGrafter"/>
</dbReference>
<dbReference type="EC" id="3.4.22.-" evidence="12"/>
<dbReference type="GO" id="GO:0034727">
    <property type="term" value="P:piecemeal microautophagy of the nucleus"/>
    <property type="evidence" value="ECO:0007669"/>
    <property type="project" value="TreeGrafter"/>
</dbReference>
<evidence type="ECO:0000256" key="12">
    <source>
        <dbReference type="RuleBase" id="RU363115"/>
    </source>
</evidence>
<dbReference type="InterPro" id="IPR005078">
    <property type="entry name" value="Peptidase_C54"/>
</dbReference>
<evidence type="ECO:0000256" key="1">
    <source>
        <dbReference type="ARBA" id="ARBA00004496"/>
    </source>
</evidence>
<feature type="domain" description="Peptidase C54 catalytic" evidence="13">
    <location>
        <begin position="79"/>
        <end position="359"/>
    </location>
</feature>
<organism evidence="14 15">
    <name type="scientific">Mola mola</name>
    <name type="common">Ocean sunfish</name>
    <name type="synonym">Tetraodon mola</name>
    <dbReference type="NCBI Taxonomy" id="94237"/>
    <lineage>
        <taxon>Eukaryota</taxon>
        <taxon>Metazoa</taxon>
        <taxon>Chordata</taxon>
        <taxon>Craniata</taxon>
        <taxon>Vertebrata</taxon>
        <taxon>Euteleostomi</taxon>
        <taxon>Actinopterygii</taxon>
        <taxon>Neopterygii</taxon>
        <taxon>Teleostei</taxon>
        <taxon>Neoteleostei</taxon>
        <taxon>Acanthomorphata</taxon>
        <taxon>Eupercaria</taxon>
        <taxon>Tetraodontiformes</taxon>
        <taxon>Molidae</taxon>
        <taxon>Mola</taxon>
    </lineage>
</organism>
<dbReference type="GO" id="GO:0035973">
    <property type="term" value="P:aggrephagy"/>
    <property type="evidence" value="ECO:0007669"/>
    <property type="project" value="TreeGrafter"/>
</dbReference>
<dbReference type="GO" id="GO:0000423">
    <property type="term" value="P:mitophagy"/>
    <property type="evidence" value="ECO:0007669"/>
    <property type="project" value="TreeGrafter"/>
</dbReference>